<evidence type="ECO:0000256" key="2">
    <source>
        <dbReference type="HAMAP-Rule" id="MF_02087"/>
    </source>
</evidence>
<comment type="function">
    <text evidence="2">Pyridoxal 5'-phosphate (PLP)-binding protein, which is involved in PLP homeostasis.</text>
</comment>
<keyword evidence="1 2" id="KW-0663">Pyridoxal phosphate</keyword>
<dbReference type="AlphaFoldDB" id="A0AAU7VX39"/>
<dbReference type="PANTHER" id="PTHR10146:SF14">
    <property type="entry name" value="PYRIDOXAL PHOSPHATE HOMEOSTASIS PROTEIN"/>
    <property type="match status" value="1"/>
</dbReference>
<dbReference type="SUPFAM" id="SSF51419">
    <property type="entry name" value="PLP-binding barrel"/>
    <property type="match status" value="1"/>
</dbReference>
<protein>
    <recommendedName>
        <fullName evidence="2">Pyridoxal phosphate homeostasis protein</fullName>
        <shortName evidence="2">PLP homeostasis protein</shortName>
    </recommendedName>
</protein>
<dbReference type="PANTHER" id="PTHR10146">
    <property type="entry name" value="PROLINE SYNTHETASE CO-TRANSCRIBED BACTERIAL HOMOLOG PROTEIN"/>
    <property type="match status" value="1"/>
</dbReference>
<dbReference type="RefSeq" id="WP_350352045.1">
    <property type="nucleotide sequence ID" value="NZ_CP158357.1"/>
</dbReference>
<comment type="similarity">
    <text evidence="2 4">Belongs to the pyridoxal phosphate-binding protein YggS/PROSC family.</text>
</comment>
<name>A0AAU7VX39_9MICO</name>
<feature type="modified residue" description="N6-(pyridoxal phosphate)lysine" evidence="2 3">
    <location>
        <position position="46"/>
    </location>
</feature>
<dbReference type="InterPro" id="IPR029066">
    <property type="entry name" value="PLP-binding_barrel"/>
</dbReference>
<reference evidence="6" key="1">
    <citation type="submission" date="2024-06" db="EMBL/GenBank/DDBJ databases">
        <title>Draft genome sequence of Microbacterium sp. strain A8/3-1, isolated from Oxytropis tragacanthoides Fisch. ex DC. Root nodules in the Altai region of Russia.</title>
        <authorList>
            <person name="Sazanova A."/>
            <person name="Guro P."/>
            <person name="Kuznetsova I."/>
            <person name="Belimov A."/>
            <person name="Safronova V."/>
        </authorList>
    </citation>
    <scope>NUCLEOTIDE SEQUENCE</scope>
    <source>
        <strain evidence="6">A8/3-1</strain>
    </source>
</reference>
<evidence type="ECO:0000259" key="5">
    <source>
        <dbReference type="Pfam" id="PF01168"/>
    </source>
</evidence>
<dbReference type="InterPro" id="IPR011078">
    <property type="entry name" value="PyrdxlP_homeostasis"/>
</dbReference>
<sequence>MTDEAAEAPQQSGLAARLSAIDERIADAARRADRDPAEITRIVVTKFHPASLVTELQALGVREVGENRQQELSAKQAELAALDLRWHFIGQGQTNKAAAIRRSADVVHSVDRSRLADALHRAAVDDDLLDVLVQVNLTDDAGRGGVAPAEARALAEHVLTLPSLRLRGVMAVAPLDEEPASAFARLRDIAEEIRTVEPSATWISAGMTGDFVEAVAAGATHLRIGSAITGPRPDRG</sequence>
<accession>A0AAU7VX39</accession>
<dbReference type="CDD" id="cd00635">
    <property type="entry name" value="PLPDE_III_YBL036c_like"/>
    <property type="match status" value="1"/>
</dbReference>
<evidence type="ECO:0000313" key="6">
    <source>
        <dbReference type="EMBL" id="XBX78847.1"/>
    </source>
</evidence>
<proteinExistence type="inferred from homology"/>
<dbReference type="HAMAP" id="MF_02087">
    <property type="entry name" value="PLP_homeostasis"/>
    <property type="match status" value="1"/>
</dbReference>
<dbReference type="Gene3D" id="3.20.20.10">
    <property type="entry name" value="Alanine racemase"/>
    <property type="match status" value="1"/>
</dbReference>
<evidence type="ECO:0000256" key="1">
    <source>
        <dbReference type="ARBA" id="ARBA00022898"/>
    </source>
</evidence>
<dbReference type="InterPro" id="IPR001608">
    <property type="entry name" value="Ala_racemase_N"/>
</dbReference>
<dbReference type="PIRSF" id="PIRSF004848">
    <property type="entry name" value="YBL036c_PLPDEIII"/>
    <property type="match status" value="1"/>
</dbReference>
<evidence type="ECO:0000256" key="4">
    <source>
        <dbReference type="RuleBase" id="RU004514"/>
    </source>
</evidence>
<dbReference type="NCBIfam" id="TIGR00044">
    <property type="entry name" value="YggS family pyridoxal phosphate-dependent enzyme"/>
    <property type="match status" value="1"/>
</dbReference>
<feature type="domain" description="Alanine racemase N-terminal" evidence="5">
    <location>
        <begin position="18"/>
        <end position="233"/>
    </location>
</feature>
<dbReference type="Pfam" id="PF01168">
    <property type="entry name" value="Ala_racemase_N"/>
    <property type="match status" value="1"/>
</dbReference>
<dbReference type="GO" id="GO:0030170">
    <property type="term" value="F:pyridoxal phosphate binding"/>
    <property type="evidence" value="ECO:0007669"/>
    <property type="project" value="UniProtKB-UniRule"/>
</dbReference>
<comment type="cofactor">
    <cofactor evidence="3">
        <name>pyridoxal 5'-phosphate</name>
        <dbReference type="ChEBI" id="CHEBI:597326"/>
    </cofactor>
</comment>
<organism evidence="6">
    <name type="scientific">Microbacterium sp. A8/3-1</name>
    <dbReference type="NCBI Taxonomy" id="3160749"/>
    <lineage>
        <taxon>Bacteria</taxon>
        <taxon>Bacillati</taxon>
        <taxon>Actinomycetota</taxon>
        <taxon>Actinomycetes</taxon>
        <taxon>Micrococcales</taxon>
        <taxon>Microbacteriaceae</taxon>
        <taxon>Microbacterium</taxon>
    </lineage>
</organism>
<gene>
    <name evidence="6" type="ORF">ABS642_01805</name>
</gene>
<evidence type="ECO:0000256" key="3">
    <source>
        <dbReference type="PIRSR" id="PIRSR004848-1"/>
    </source>
</evidence>
<dbReference type="EMBL" id="CP158357">
    <property type="protein sequence ID" value="XBX78847.1"/>
    <property type="molecule type" value="Genomic_DNA"/>
</dbReference>